<name>A0A0B5FUA0_9BACT</name>
<sequence length="97" mass="10758">MTILGQQYTLRTDATSDQVREVVDFVRQSLDEVTGRHRAVDSLDAAVLALLNVAGSFLRMKRADEAQIQEVEQLIDRIDRVLNEQPGGSANSDEMLG</sequence>
<gene>
    <name evidence="1" type="ORF">GSUB_12235</name>
</gene>
<organism evidence="1 2">
    <name type="scientific">Geoalkalibacter subterraneus</name>
    <dbReference type="NCBI Taxonomy" id="483547"/>
    <lineage>
        <taxon>Bacteria</taxon>
        <taxon>Pseudomonadati</taxon>
        <taxon>Thermodesulfobacteriota</taxon>
        <taxon>Desulfuromonadia</taxon>
        <taxon>Desulfuromonadales</taxon>
        <taxon>Geoalkalibacteraceae</taxon>
        <taxon>Geoalkalibacter</taxon>
    </lineage>
</organism>
<evidence type="ECO:0008006" key="3">
    <source>
        <dbReference type="Google" id="ProtNLM"/>
    </source>
</evidence>
<dbReference type="Pfam" id="PF05164">
    <property type="entry name" value="ZapA"/>
    <property type="match status" value="1"/>
</dbReference>
<dbReference type="STRING" id="483547.GSUB_12235"/>
<dbReference type="KEGG" id="gsb:GSUB_12235"/>
<dbReference type="Proteomes" id="UP000035036">
    <property type="component" value="Chromosome"/>
</dbReference>
<evidence type="ECO:0000313" key="2">
    <source>
        <dbReference type="Proteomes" id="UP000035036"/>
    </source>
</evidence>
<dbReference type="InterPro" id="IPR007838">
    <property type="entry name" value="Cell_div_ZapA-like"/>
</dbReference>
<dbReference type="SUPFAM" id="SSF102829">
    <property type="entry name" value="Cell division protein ZapA-like"/>
    <property type="match status" value="1"/>
</dbReference>
<dbReference type="HOGENOM" id="CLU_2342764_0_0_7"/>
<dbReference type="RefSeq" id="WP_040201012.1">
    <property type="nucleotide sequence ID" value="NZ_CP010311.1"/>
</dbReference>
<protein>
    <recommendedName>
        <fullName evidence="3">Cell division protein ZapA</fullName>
    </recommendedName>
</protein>
<keyword evidence="2" id="KW-1185">Reference proteome</keyword>
<dbReference type="OrthoDB" id="5397486at2"/>
<proteinExistence type="predicted"/>
<dbReference type="InterPro" id="IPR036192">
    <property type="entry name" value="Cell_div_ZapA-like_sf"/>
</dbReference>
<dbReference type="AlphaFoldDB" id="A0A0B5FUA0"/>
<evidence type="ECO:0000313" key="1">
    <source>
        <dbReference type="EMBL" id="AJF07171.1"/>
    </source>
</evidence>
<accession>A0A0B5FUA0</accession>
<reference evidence="1 2" key="1">
    <citation type="journal article" date="2015" name="Genome Announc.">
        <title>Genomes of Geoalkalibacter ferrihydriticus Z-0531T and Geoalkalibacter subterraneus Red1T, Two Haloalkaliphilic Metal-Reducing Deltaproteobacteria.</title>
        <authorList>
            <person name="Badalamenti J.P."/>
            <person name="Krajmalnik-Brown R."/>
            <person name="Torres C.I."/>
            <person name="Bond D.R."/>
        </authorList>
    </citation>
    <scope>NUCLEOTIDE SEQUENCE [LARGE SCALE GENOMIC DNA]</scope>
    <source>
        <strain evidence="1 2">Red1</strain>
    </source>
</reference>
<dbReference type="EMBL" id="CP010311">
    <property type="protein sequence ID" value="AJF07171.1"/>
    <property type="molecule type" value="Genomic_DNA"/>
</dbReference>